<gene>
    <name evidence="1" type="ORF">D3P05_07960</name>
</gene>
<evidence type="ECO:0000313" key="2">
    <source>
        <dbReference type="Proteomes" id="UP000283587"/>
    </source>
</evidence>
<evidence type="ECO:0000313" key="1">
    <source>
        <dbReference type="EMBL" id="RJL18156.1"/>
    </source>
</evidence>
<sequence length="314" mass="35149">MRNLSIGATTSLTAIYRTFLEDGPRRGDTVIWEYALNEVNHIKGGYEIDHVLKSVEHLLRICRRDGIRFAPALFTPLREEAAEERSRYYRKLMDLFEHYGIAYFDVSPAFRSLKGLQRLPDDHFADEQHYAKLPDLMQFIAEGAADLASRATVPDQAAPIYTGQSEVSLLSPAKTDIYENSVMRVPVARVPLRLEAASPGRLLAIMALCRPDEECGLRARISLDGRERRGFRFSATSHPSFPKPILKAVSLERATGAAWPVEPGESIIVAPAKMGGRFFNEYLTLKMLSNPVKQPKAGVCGFLIEEPLERHGAH</sequence>
<dbReference type="SUPFAM" id="SSF52266">
    <property type="entry name" value="SGNH hydrolase"/>
    <property type="match status" value="1"/>
</dbReference>
<dbReference type="InterPro" id="IPR036514">
    <property type="entry name" value="SGNH_hydro_sf"/>
</dbReference>
<name>A0A419A8J1_9RHOB</name>
<proteinExistence type="predicted"/>
<reference evidence="2" key="1">
    <citation type="submission" date="2018-09" db="EMBL/GenBank/DDBJ databases">
        <title>Paracoccus onubensis nov. sp. a moderate halophilic bacterium isolated from Gruta de las Maravillas (Aracena, Spain).</title>
        <authorList>
            <person name="Jurado V."/>
            <person name="Gutierrez-Patricio S."/>
            <person name="Gonzalez-Pimentel J.L."/>
            <person name="Miller A.Z."/>
            <person name="Laiz L."/>
            <person name="Saiz-Jimenez C."/>
        </authorList>
    </citation>
    <scope>NUCLEOTIDE SEQUENCE [LARGE SCALE GENOMIC DNA]</scope>
    <source>
        <strain evidence="2">DSM 26381</strain>
    </source>
</reference>
<dbReference type="GO" id="GO:0016788">
    <property type="term" value="F:hydrolase activity, acting on ester bonds"/>
    <property type="evidence" value="ECO:0007669"/>
    <property type="project" value="UniProtKB-ARBA"/>
</dbReference>
<protein>
    <submittedName>
        <fullName evidence="1">Uncharacterized protein</fullName>
    </submittedName>
</protein>
<dbReference type="AlphaFoldDB" id="A0A419A8J1"/>
<dbReference type="Gene3D" id="3.40.50.1110">
    <property type="entry name" value="SGNH hydrolase"/>
    <property type="match status" value="1"/>
</dbReference>
<dbReference type="Proteomes" id="UP000283587">
    <property type="component" value="Unassembled WGS sequence"/>
</dbReference>
<dbReference type="EMBL" id="QZEW01000027">
    <property type="protein sequence ID" value="RJL18156.1"/>
    <property type="molecule type" value="Genomic_DNA"/>
</dbReference>
<comment type="caution">
    <text evidence="1">The sequence shown here is derived from an EMBL/GenBank/DDBJ whole genome shotgun (WGS) entry which is preliminary data.</text>
</comment>
<organism evidence="1 2">
    <name type="scientific">Paracoccus siganidrum</name>
    <dbReference type="NCBI Taxonomy" id="1276757"/>
    <lineage>
        <taxon>Bacteria</taxon>
        <taxon>Pseudomonadati</taxon>
        <taxon>Pseudomonadota</taxon>
        <taxon>Alphaproteobacteria</taxon>
        <taxon>Rhodobacterales</taxon>
        <taxon>Paracoccaceae</taxon>
        <taxon>Paracoccus</taxon>
    </lineage>
</organism>
<keyword evidence="2" id="KW-1185">Reference proteome</keyword>
<accession>A0A419A8J1</accession>